<dbReference type="OrthoDB" id="4503105at2759"/>
<evidence type="ECO:0000256" key="1">
    <source>
        <dbReference type="SAM" id="MobiDB-lite"/>
    </source>
</evidence>
<gene>
    <name evidence="2" type="ORF">BDW42DRAFT_168547</name>
</gene>
<organism evidence="2 3">
    <name type="scientific">Aspergillus taichungensis</name>
    <dbReference type="NCBI Taxonomy" id="482145"/>
    <lineage>
        <taxon>Eukaryota</taxon>
        <taxon>Fungi</taxon>
        <taxon>Dikarya</taxon>
        <taxon>Ascomycota</taxon>
        <taxon>Pezizomycotina</taxon>
        <taxon>Eurotiomycetes</taxon>
        <taxon>Eurotiomycetidae</taxon>
        <taxon>Eurotiales</taxon>
        <taxon>Aspergillaceae</taxon>
        <taxon>Aspergillus</taxon>
        <taxon>Aspergillus subgen. Circumdati</taxon>
    </lineage>
</organism>
<protein>
    <recommendedName>
        <fullName evidence="4">Fungal-type protein kinase domain-containing protein</fullName>
    </recommendedName>
</protein>
<evidence type="ECO:0008006" key="4">
    <source>
        <dbReference type="Google" id="ProtNLM"/>
    </source>
</evidence>
<dbReference type="EMBL" id="KZ559535">
    <property type="protein sequence ID" value="PLN81557.1"/>
    <property type="molecule type" value="Genomic_DNA"/>
</dbReference>
<feature type="region of interest" description="Disordered" evidence="1">
    <location>
        <begin position="257"/>
        <end position="283"/>
    </location>
</feature>
<evidence type="ECO:0000313" key="2">
    <source>
        <dbReference type="EMBL" id="PLN81557.1"/>
    </source>
</evidence>
<name>A0A2J5HVW1_9EURO</name>
<sequence length="283" mass="32501">MENHGCAFAEVEDPRPKNIEELSAMIGKRRDSVTKYTSRDYMTFIDKAREEHEIERFDDVLLAIYRDKDNMMSGPDMETRCHEQLEDLERLTECLIRASPDMYDGAKDGTLNADILQKLRPVLQTEHDGGPVLPNFFFDCTEAEGRKSVGKLQALHSGVYGARAFHRLQCFLQGEGAPPIYDGNAYTIAVAMVGYHMCFYCVAPVSPTNPSRETDYKMWLVHEIDMKRGYKHFLSGVSAFKNCREWAHQQRNRLISEANDAGRRKRKYSEDESQGSQNKVRRV</sequence>
<dbReference type="AlphaFoldDB" id="A0A2J5HVW1"/>
<reference evidence="3" key="1">
    <citation type="submission" date="2017-12" db="EMBL/GenBank/DDBJ databases">
        <authorList>
            <consortium name="DOE Joint Genome Institute"/>
            <person name="Mondo S.J."/>
            <person name="Kjaerbolling I."/>
            <person name="Vesth T.C."/>
            <person name="Frisvad J.C."/>
            <person name="Nybo J.L."/>
            <person name="Theobald S."/>
            <person name="Kuo A."/>
            <person name="Bowyer P."/>
            <person name="Matsuda Y."/>
            <person name="Lyhne E.K."/>
            <person name="Kogle M.E."/>
            <person name="Clum A."/>
            <person name="Lipzen A."/>
            <person name="Salamov A."/>
            <person name="Ngan C.Y."/>
            <person name="Daum C."/>
            <person name="Chiniquy J."/>
            <person name="Barry K."/>
            <person name="LaButti K."/>
            <person name="Haridas S."/>
            <person name="Simmons B.A."/>
            <person name="Magnuson J.K."/>
            <person name="Mortensen U.H."/>
            <person name="Larsen T.O."/>
            <person name="Grigoriev I.V."/>
            <person name="Baker S.E."/>
            <person name="Andersen M.R."/>
            <person name="Nordberg H.P."/>
            <person name="Cantor M.N."/>
            <person name="Hua S.X."/>
        </authorList>
    </citation>
    <scope>NUCLEOTIDE SEQUENCE [LARGE SCALE GENOMIC DNA]</scope>
    <source>
        <strain evidence="3">IBT 19404</strain>
    </source>
</reference>
<dbReference type="Proteomes" id="UP000235023">
    <property type="component" value="Unassembled WGS sequence"/>
</dbReference>
<feature type="compositionally biased region" description="Polar residues" evidence="1">
    <location>
        <begin position="274"/>
        <end position="283"/>
    </location>
</feature>
<accession>A0A2J5HVW1</accession>
<evidence type="ECO:0000313" key="3">
    <source>
        <dbReference type="Proteomes" id="UP000235023"/>
    </source>
</evidence>
<proteinExistence type="predicted"/>
<keyword evidence="3" id="KW-1185">Reference proteome</keyword>